<feature type="domain" description="Phage tail collar" evidence="1">
    <location>
        <begin position="507"/>
        <end position="563"/>
    </location>
</feature>
<dbReference type="SUPFAM" id="SSF88874">
    <property type="entry name" value="Receptor-binding domain of short tail fibre protein gp12"/>
    <property type="match status" value="3"/>
</dbReference>
<dbReference type="AlphaFoldDB" id="A0A821S5A2"/>
<evidence type="ECO:0000313" key="3">
    <source>
        <dbReference type="Proteomes" id="UP000663838"/>
    </source>
</evidence>
<protein>
    <recommendedName>
        <fullName evidence="1">Phage tail collar domain-containing protein</fullName>
    </recommendedName>
</protein>
<name>A0A821S5A2_9BILA</name>
<dbReference type="InterPro" id="IPR011083">
    <property type="entry name" value="Phage_tail_collar_dom"/>
</dbReference>
<dbReference type="InterPro" id="IPR037053">
    <property type="entry name" value="Phage_tail_collar_dom_sf"/>
</dbReference>
<evidence type="ECO:0000313" key="2">
    <source>
        <dbReference type="EMBL" id="CAF4852729.1"/>
    </source>
</evidence>
<feature type="domain" description="Phage tail collar" evidence="1">
    <location>
        <begin position="222"/>
        <end position="276"/>
    </location>
</feature>
<sequence length="597" mass="62885">MEPNNYKKFVATYKTNINVLSDSIDLSKIEEEFELALKAESETITIEQIESVSTSEHNHQLLIIRSNTSNTNFGIIITFIIKFPRSQVCQTTKCIDTFFNGMQQRFERFCNLTITLVYKDQNGVYKVQLRLCSIQITSTQSINTTSTTTTTKTPTITITSPTITTTATTTTTASTTTTTTASTTTVSTVSGIAGSGLPFDNMQPSLVLTQIVPLSITFPLCAIRTFACNFAPGNSLLAYGQLLPIASNTAIFSIMGTTYGGDGKKTFALPNLQGITIIGSGQGSGLSPYRLGEQTGSQQVTLTKNQMPAHVHSIPSSIDFTGVTGSSQSFSSIQPSLAMSYLICISGVFPSTGSSVGQLPFIGQIVPYTGNVIPTGWALADGSLLSIASDTALFSILGTTYGGDGVTNFRLPDLQGRVPVGVSGSLNTQIGNTIGVESVTLLTNNLPSHVHSLVGSKYNATQTGVTGAGQTFDNRQPGLGITYLITMQGVFPSQGGTGPEPMAPYLGEIVAFAGNFQPGGYAFANGQLLSISQNTALFVLLGTTYGGNGITSFALPDLRGRVILGSGRGFSIGQTVGSSLITLTVDQMPSHAHSLSP</sequence>
<proteinExistence type="predicted"/>
<dbReference type="Proteomes" id="UP000663838">
    <property type="component" value="Unassembled WGS sequence"/>
</dbReference>
<evidence type="ECO:0000259" key="1">
    <source>
        <dbReference type="Pfam" id="PF07484"/>
    </source>
</evidence>
<dbReference type="Gene3D" id="3.90.1340.10">
    <property type="entry name" value="Phage tail collar domain"/>
    <property type="match status" value="3"/>
</dbReference>
<organism evidence="2 3">
    <name type="scientific">Rotaria socialis</name>
    <dbReference type="NCBI Taxonomy" id="392032"/>
    <lineage>
        <taxon>Eukaryota</taxon>
        <taxon>Metazoa</taxon>
        <taxon>Spiralia</taxon>
        <taxon>Gnathifera</taxon>
        <taxon>Rotifera</taxon>
        <taxon>Eurotatoria</taxon>
        <taxon>Bdelloidea</taxon>
        <taxon>Philodinida</taxon>
        <taxon>Philodinidae</taxon>
        <taxon>Rotaria</taxon>
    </lineage>
</organism>
<gene>
    <name evidence="2" type="ORF">TOA249_LOCUS27022</name>
</gene>
<comment type="caution">
    <text evidence="2">The sequence shown here is derived from an EMBL/GenBank/DDBJ whole genome shotgun (WGS) entry which is preliminary data.</text>
</comment>
<reference evidence="2" key="1">
    <citation type="submission" date="2021-02" db="EMBL/GenBank/DDBJ databases">
        <authorList>
            <person name="Nowell W R."/>
        </authorList>
    </citation>
    <scope>NUCLEOTIDE SEQUENCE</scope>
</reference>
<dbReference type="EMBL" id="CAJOBS010003326">
    <property type="protein sequence ID" value="CAF4852729.1"/>
    <property type="molecule type" value="Genomic_DNA"/>
</dbReference>
<dbReference type="Pfam" id="PF07484">
    <property type="entry name" value="Collar"/>
    <property type="match status" value="3"/>
</dbReference>
<feature type="domain" description="Phage tail collar" evidence="1">
    <location>
        <begin position="363"/>
        <end position="419"/>
    </location>
</feature>
<accession>A0A821S5A2</accession>